<organism evidence="1 2">
    <name type="scientific">Archangium minus</name>
    <dbReference type="NCBI Taxonomy" id="83450"/>
    <lineage>
        <taxon>Bacteria</taxon>
        <taxon>Pseudomonadati</taxon>
        <taxon>Myxococcota</taxon>
        <taxon>Myxococcia</taxon>
        <taxon>Myxococcales</taxon>
        <taxon>Cystobacterineae</taxon>
        <taxon>Archangiaceae</taxon>
        <taxon>Archangium</taxon>
    </lineage>
</organism>
<gene>
    <name evidence="1" type="ORF">F0U60_04965</name>
</gene>
<proteinExistence type="predicted"/>
<evidence type="ECO:0000313" key="1">
    <source>
        <dbReference type="EMBL" id="WNG43520.1"/>
    </source>
</evidence>
<sequence length="115" mass="12381">MTKTLARLSWTAGQSERDGGNRLEVPLLASFAGAKRTQLAVLTEAAVMVELRQVVTGVTCLASVRPLSPRLAVAPIVLARGQDFSPGRSNRRPWVESAHSHDLDGVVDEGGIYSW</sequence>
<name>A0ABY9WIY7_9BACT</name>
<accession>A0ABY9WIY7</accession>
<reference evidence="1 2" key="1">
    <citation type="submission" date="2019-08" db="EMBL/GenBank/DDBJ databases">
        <title>Archangium and Cystobacter genomes.</title>
        <authorList>
            <person name="Chen I.-C.K."/>
            <person name="Wielgoss S."/>
        </authorList>
    </citation>
    <scope>NUCLEOTIDE SEQUENCE [LARGE SCALE GENOMIC DNA]</scope>
    <source>
        <strain evidence="1 2">Cbm 6</strain>
    </source>
</reference>
<evidence type="ECO:0000313" key="2">
    <source>
        <dbReference type="Proteomes" id="UP001611383"/>
    </source>
</evidence>
<dbReference type="RefSeq" id="WP_395814638.1">
    <property type="nucleotide sequence ID" value="NZ_CP043494.1"/>
</dbReference>
<dbReference type="Proteomes" id="UP001611383">
    <property type="component" value="Chromosome"/>
</dbReference>
<dbReference type="EMBL" id="CP043494">
    <property type="protein sequence ID" value="WNG43520.1"/>
    <property type="molecule type" value="Genomic_DNA"/>
</dbReference>
<keyword evidence="2" id="KW-1185">Reference proteome</keyword>
<protein>
    <submittedName>
        <fullName evidence="1">Uncharacterized protein</fullName>
    </submittedName>
</protein>